<comment type="cofactor">
    <cofactor evidence="1 4">
        <name>thiamine diphosphate</name>
        <dbReference type="ChEBI" id="CHEBI:58937"/>
    </cofactor>
</comment>
<dbReference type="EMBL" id="CADCUV010000031">
    <property type="protein sequence ID" value="CAA9391409.1"/>
    <property type="molecule type" value="Genomic_DNA"/>
</dbReference>
<dbReference type="GO" id="GO:0000287">
    <property type="term" value="F:magnesium ion binding"/>
    <property type="evidence" value="ECO:0007669"/>
    <property type="project" value="UniProtKB-ARBA"/>
</dbReference>
<dbReference type="InterPro" id="IPR029061">
    <property type="entry name" value="THDP-binding"/>
</dbReference>
<dbReference type="PANTHER" id="PTHR43380">
    <property type="entry name" value="2-OXOISOVALERATE DEHYDROGENASE SUBUNIT ALPHA, MITOCHONDRIAL"/>
    <property type="match status" value="1"/>
</dbReference>
<protein>
    <recommendedName>
        <fullName evidence="4">2-oxoisovalerate dehydrogenase subunit alpha</fullName>
        <ecNumber evidence="4">1.2.4.4</ecNumber>
    </recommendedName>
    <alternativeName>
        <fullName evidence="4">Branched-chain alpha-keto acid dehydrogenase E1 component alpha chain</fullName>
    </alternativeName>
</protein>
<evidence type="ECO:0000259" key="5">
    <source>
        <dbReference type="Pfam" id="PF00676"/>
    </source>
</evidence>
<evidence type="ECO:0000256" key="1">
    <source>
        <dbReference type="ARBA" id="ARBA00001964"/>
    </source>
</evidence>
<keyword evidence="3 4" id="KW-0786">Thiamine pyrophosphate</keyword>
<dbReference type="SUPFAM" id="SSF52518">
    <property type="entry name" value="Thiamin diphosphate-binding fold (THDP-binding)"/>
    <property type="match status" value="1"/>
</dbReference>
<accession>A0A6J4NM53</accession>
<dbReference type="GO" id="GO:0003863">
    <property type="term" value="F:branched-chain 2-oxo acid dehydrogenase activity"/>
    <property type="evidence" value="ECO:0007669"/>
    <property type="project" value="UniProtKB-EC"/>
</dbReference>
<dbReference type="EC" id="1.2.4.4" evidence="4"/>
<keyword evidence="2 4" id="KW-0560">Oxidoreductase</keyword>
<name>A0A6J4NM53_9ACTN</name>
<sequence length="370" mass="40585">MIWQAHGGPEPGRLVALAFEELSAPVLGKRDEEVSIMAIGETRAEHEVLGLGENDLRKIYRLMLLARRTDERSWILNRQGKAAFVISCQGQEAAQVGAAYNLRPGYDYVYPYYRDHGIVMTLGMTARDELLALLGRREDPNSGGRQMPGHFSSRGLNIVTASAPIGVQYPQAAGTALAFKMRGEDGVVLVCGGEGSTSSGDWHEAMNMAGIHDLPVVFLVENNVYAISVPENLQVAGSIADRAGGYGFPGVAVDGNDVLAVYEAAREAVERARRGDGPTLIEARTYRMTAHSSDDDDRRYREREEIEAWRLKDPIARFEKYLLENGVLDESQRDELDEEVKAEVKEASAYAESAPFADPEEGFGGVYAEV</sequence>
<dbReference type="AlphaFoldDB" id="A0A6J4NM53"/>
<evidence type="ECO:0000256" key="3">
    <source>
        <dbReference type="ARBA" id="ARBA00023052"/>
    </source>
</evidence>
<feature type="domain" description="Dehydrogenase E1 component" evidence="5">
    <location>
        <begin position="60"/>
        <end position="359"/>
    </location>
</feature>
<dbReference type="PANTHER" id="PTHR43380:SF1">
    <property type="entry name" value="2-OXOISOVALERATE DEHYDROGENASE SUBUNIT ALPHA, MITOCHONDRIAL"/>
    <property type="match status" value="1"/>
</dbReference>
<organism evidence="6">
    <name type="scientific">uncultured Rubrobacteraceae bacterium</name>
    <dbReference type="NCBI Taxonomy" id="349277"/>
    <lineage>
        <taxon>Bacteria</taxon>
        <taxon>Bacillati</taxon>
        <taxon>Actinomycetota</taxon>
        <taxon>Rubrobacteria</taxon>
        <taxon>Rubrobacterales</taxon>
        <taxon>Rubrobacteraceae</taxon>
        <taxon>environmental samples</taxon>
    </lineage>
</organism>
<dbReference type="Pfam" id="PF00676">
    <property type="entry name" value="E1_dh"/>
    <property type="match status" value="1"/>
</dbReference>
<comment type="similarity">
    <text evidence="4">Belongs to the BCKDHA family.</text>
</comment>
<comment type="function">
    <text evidence="4">The branched-chain alpha-keto dehydrogenase complex catalyzes the overall conversion of alpha-keto acids to acyl-CoA and CO(2). It contains multiple copies of three enzymatic components: branched-chain alpha-keto acid decarboxylase (E1), lipoamide acyltransferase (E2) and lipoamide dehydrogenase (E3).</text>
</comment>
<evidence type="ECO:0000313" key="6">
    <source>
        <dbReference type="EMBL" id="CAA9391409.1"/>
    </source>
</evidence>
<dbReference type="GO" id="GO:0009083">
    <property type="term" value="P:branched-chain amino acid catabolic process"/>
    <property type="evidence" value="ECO:0007669"/>
    <property type="project" value="TreeGrafter"/>
</dbReference>
<evidence type="ECO:0000256" key="4">
    <source>
        <dbReference type="RuleBase" id="RU365014"/>
    </source>
</evidence>
<comment type="catalytic activity">
    <reaction evidence="4">
        <text>N(6)-[(R)-lipoyl]-L-lysyl-[protein] + 3-methyl-2-oxobutanoate + H(+) = N(6)-[(R)-S(8)-2-methylpropanoyldihydrolipoyl]-L-lysyl-[protein] + CO2</text>
        <dbReference type="Rhea" id="RHEA:13457"/>
        <dbReference type="Rhea" id="RHEA-COMP:10474"/>
        <dbReference type="Rhea" id="RHEA-COMP:10497"/>
        <dbReference type="ChEBI" id="CHEBI:11851"/>
        <dbReference type="ChEBI" id="CHEBI:15378"/>
        <dbReference type="ChEBI" id="CHEBI:16526"/>
        <dbReference type="ChEBI" id="CHEBI:83099"/>
        <dbReference type="ChEBI" id="CHEBI:83142"/>
        <dbReference type="EC" id="1.2.4.4"/>
    </reaction>
</comment>
<gene>
    <name evidence="6" type="ORF">AVDCRST_MAG22-652</name>
</gene>
<dbReference type="Gene3D" id="3.40.50.970">
    <property type="match status" value="1"/>
</dbReference>
<proteinExistence type="inferred from homology"/>
<dbReference type="InterPro" id="IPR050771">
    <property type="entry name" value="Alpha-ketoacid_DH_E1_comp"/>
</dbReference>
<dbReference type="CDD" id="cd02000">
    <property type="entry name" value="TPP_E1_PDC_ADC_BCADC"/>
    <property type="match status" value="1"/>
</dbReference>
<reference evidence="6" key="1">
    <citation type="submission" date="2020-02" db="EMBL/GenBank/DDBJ databases">
        <authorList>
            <person name="Meier V. D."/>
        </authorList>
    </citation>
    <scope>NUCLEOTIDE SEQUENCE</scope>
    <source>
        <strain evidence="6">AVDCRST_MAG22</strain>
    </source>
</reference>
<dbReference type="InterPro" id="IPR001017">
    <property type="entry name" value="DH_E1"/>
</dbReference>
<evidence type="ECO:0000256" key="2">
    <source>
        <dbReference type="ARBA" id="ARBA00023002"/>
    </source>
</evidence>